<dbReference type="EMBL" id="LR215729">
    <property type="protein sequence ID" value="VEV98249.1"/>
    <property type="molecule type" value="Genomic_DNA"/>
</dbReference>
<dbReference type="RefSeq" id="WP_150548808.1">
    <property type="nucleotide sequence ID" value="NZ_LR215729.2"/>
</dbReference>
<proteinExistence type="predicted"/>
<evidence type="ECO:0000256" key="1">
    <source>
        <dbReference type="SAM" id="Coils"/>
    </source>
</evidence>
<gene>
    <name evidence="5" type="ORF">PMYSY11_3205</name>
</gene>
<keyword evidence="1" id="KW-0175">Coiled coil</keyword>
<dbReference type="NCBIfam" id="TIGR02675">
    <property type="entry name" value="tape_meas_nterm"/>
    <property type="match status" value="1"/>
</dbReference>
<organism evidence="5">
    <name type="scientific">Pseudomonas marincola</name>
    <dbReference type="NCBI Taxonomy" id="437900"/>
    <lineage>
        <taxon>Bacteria</taxon>
        <taxon>Pseudomonadati</taxon>
        <taxon>Pseudomonadota</taxon>
        <taxon>Gammaproteobacteria</taxon>
        <taxon>Pseudomonadales</taxon>
        <taxon>Pseudomonadaceae</taxon>
        <taxon>Pseudomonas</taxon>
    </lineage>
</organism>
<evidence type="ECO:0000259" key="3">
    <source>
        <dbReference type="Pfam" id="PF09718"/>
    </source>
</evidence>
<dbReference type="InterPro" id="IPR006431">
    <property type="entry name" value="Phage_tape_meas_C"/>
</dbReference>
<dbReference type="NCBIfam" id="TIGR01541">
    <property type="entry name" value="tape_meas_lam_C"/>
    <property type="match status" value="1"/>
</dbReference>
<dbReference type="Pfam" id="PF20155">
    <property type="entry name" value="TMP_3"/>
    <property type="match status" value="1"/>
</dbReference>
<name>A0A653E682_9PSED</name>
<protein>
    <submittedName>
        <fullName evidence="5">Putative Phage tail tape measure protein</fullName>
    </submittedName>
</protein>
<evidence type="ECO:0000259" key="4">
    <source>
        <dbReference type="Pfam" id="PF20155"/>
    </source>
</evidence>
<feature type="domain" description="Tape measure protein N-terminal" evidence="4">
    <location>
        <begin position="58"/>
        <end position="248"/>
    </location>
</feature>
<accession>A0A653E682</accession>
<dbReference type="AlphaFoldDB" id="A0A653E682"/>
<feature type="domain" description="Bacteriophage tail tape measure C-terminal" evidence="3">
    <location>
        <begin position="626"/>
        <end position="698"/>
    </location>
</feature>
<dbReference type="Pfam" id="PF09718">
    <property type="entry name" value="Tape_meas_lam_C"/>
    <property type="match status" value="1"/>
</dbReference>
<evidence type="ECO:0000313" key="5">
    <source>
        <dbReference type="EMBL" id="VEV98249.1"/>
    </source>
</evidence>
<feature type="region of interest" description="Disordered" evidence="2">
    <location>
        <begin position="429"/>
        <end position="454"/>
    </location>
</feature>
<dbReference type="InterPro" id="IPR013491">
    <property type="entry name" value="Tape_meas_N"/>
</dbReference>
<feature type="compositionally biased region" description="Polar residues" evidence="2">
    <location>
        <begin position="434"/>
        <end position="446"/>
    </location>
</feature>
<feature type="coiled-coil region" evidence="1">
    <location>
        <begin position="498"/>
        <end position="535"/>
    </location>
</feature>
<evidence type="ECO:0000256" key="2">
    <source>
        <dbReference type="SAM" id="MobiDB-lite"/>
    </source>
</evidence>
<reference evidence="5" key="1">
    <citation type="submission" date="2019-02" db="EMBL/GenBank/DDBJ databases">
        <authorList>
            <consortium name="Genoscope - CEA"/>
            <person name="William W."/>
        </authorList>
    </citation>
    <scope>NUCLEOTIDE SEQUENCE [LARGE SCALE GENOMIC DNA]</scope>
    <source>
        <strain evidence="5">YSy11</strain>
    </source>
</reference>
<sequence>MTEYAKLVISVDSRPVSKADADLKKLNATAGKTEKSTDGLGSAFRRLAGPLAAVFSARQIAQASESYVNLTNRLKLVTDGTTDLIAAQEAVFSLAQNARQPLDATAELYQRIATNADELGLSASGVAAVVDTVNKSLAVSGTTAQAASGALVQLGQAFASGSLRGDELNAVLESAPALAKALSDGLGVSVGQLRELGKEGKLSAQNVIDALLKQGTAIDDQFSKIQATGGQAFTVLGNSLTRVVGEIDTATGASASLANGILDLSKLIDSGALTGPIIQSFATWSTTFDAMAADVDSLALDFDVLGEHGGDAASFIGTAFRDMPANIQAAVKIATVEILSLFDRTVAYAKYAGNAVKAAFTDATQAQASAQLETELRALNELRNDSLSTALAERDAILQAGSAARAKFEDERKAREQAKAEREEQIKLLREQASARTSPLSSGSGTDSKETERAAKRLSTLYSTNEQQLERQIALFGVATESARVRYEIENGELSKLNKAQQERLQGLAVELDRLEQIKKNREEAEATKEFTAALEDQLRARQNAIDIEVKAIGLGDKQADQLREINQLEFEYAKRLEDLARAQGTSNALTEQAYAARVEALRAAMEEEVRIVEEGARRKDEAESDWLKGAAGALQDYVNEANNGAAQMRDAVKNALQESEDAVFNFAKTGKLSFKDLVNSINDDLLRIGSKQIVASAAEGLSGALGGLFSSGSGAGMAGLFSSFAGLFDSGGNIPSGQFGIVGERGPEIVRGPVSVTGREDTAKMLGNRTNNTSVQLVFPNASTSKDVREAAATGARKITGILKSTARFN</sequence>